<comment type="caution">
    <text evidence="2">The sequence shown here is derived from an EMBL/GenBank/DDBJ whole genome shotgun (WGS) entry which is preliminary data.</text>
</comment>
<evidence type="ECO:0000313" key="2">
    <source>
        <dbReference type="EMBL" id="GAB1254639.1"/>
    </source>
</evidence>
<evidence type="ECO:0000313" key="3">
    <source>
        <dbReference type="Proteomes" id="UP001628192"/>
    </source>
</evidence>
<feature type="compositionally biased region" description="Basic and acidic residues" evidence="1">
    <location>
        <begin position="1"/>
        <end position="27"/>
    </location>
</feature>
<reference evidence="2 3" key="1">
    <citation type="journal article" date="2025" name="Int. J. Syst. Evol. Microbiol.">
        <title>Desulfovibrio falkowii sp. nov., Porphyromonas miyakawae sp. nov., Mediterraneibacter flintii sp. nov. and Owariibacterium komagatae gen. nov., sp. nov., isolated from human faeces.</title>
        <authorList>
            <person name="Hamaguchi T."/>
            <person name="Ohara M."/>
            <person name="Hisatomi A."/>
            <person name="Sekiguchi K."/>
            <person name="Takeda J.I."/>
            <person name="Ueyama J."/>
            <person name="Ito M."/>
            <person name="Nishiwaki H."/>
            <person name="Ogi T."/>
            <person name="Hirayama M."/>
            <person name="Ohkuma M."/>
            <person name="Sakamoto M."/>
            <person name="Ohno K."/>
        </authorList>
    </citation>
    <scope>NUCLEOTIDE SEQUENCE [LARGE SCALE GENOMIC DNA]</scope>
    <source>
        <strain evidence="2 3">13CB8C</strain>
    </source>
</reference>
<keyword evidence="3" id="KW-1185">Reference proteome</keyword>
<feature type="region of interest" description="Disordered" evidence="1">
    <location>
        <begin position="1"/>
        <end position="43"/>
    </location>
</feature>
<name>A0ABQ0EAG7_9BACT</name>
<evidence type="ECO:0000256" key="1">
    <source>
        <dbReference type="SAM" id="MobiDB-lite"/>
    </source>
</evidence>
<evidence type="ECO:0008006" key="4">
    <source>
        <dbReference type="Google" id="ProtNLM"/>
    </source>
</evidence>
<accession>A0ABQ0EAG7</accession>
<proteinExistence type="predicted"/>
<dbReference type="EMBL" id="BAAFSG010000001">
    <property type="protein sequence ID" value="GAB1254639.1"/>
    <property type="molecule type" value="Genomic_DNA"/>
</dbReference>
<sequence>MSSRERKELCVKGRKHDGPGQRAEARPKAAGLKRSASGASEARLAGWSGMRRDTRETVAVMRIFALCQGWRPGEA</sequence>
<gene>
    <name evidence="2" type="ORF">Defa_21260</name>
</gene>
<dbReference type="Proteomes" id="UP001628192">
    <property type="component" value="Unassembled WGS sequence"/>
</dbReference>
<protein>
    <recommendedName>
        <fullName evidence="4">Transposase</fullName>
    </recommendedName>
</protein>
<organism evidence="2 3">
    <name type="scientific">Desulfovibrio falkowii</name>
    <dbReference type="NCBI Taxonomy" id="3136602"/>
    <lineage>
        <taxon>Bacteria</taxon>
        <taxon>Pseudomonadati</taxon>
        <taxon>Thermodesulfobacteriota</taxon>
        <taxon>Desulfovibrionia</taxon>
        <taxon>Desulfovibrionales</taxon>
        <taxon>Desulfovibrionaceae</taxon>
        <taxon>Desulfovibrio</taxon>
    </lineage>
</organism>